<gene>
    <name evidence="3" type="ORF">E4O86_18185</name>
</gene>
<dbReference type="GO" id="GO:0046872">
    <property type="term" value="F:metal ion binding"/>
    <property type="evidence" value="ECO:0007669"/>
    <property type="project" value="UniProtKB-KW"/>
</dbReference>
<dbReference type="Gene3D" id="2.60.120.10">
    <property type="entry name" value="Jelly Rolls"/>
    <property type="match status" value="1"/>
</dbReference>
<reference evidence="3" key="1">
    <citation type="submission" date="2019-03" db="EMBL/GenBank/DDBJ databases">
        <title>Afifella sp. nov., isolated from activated sludge.</title>
        <authorList>
            <person name="Li Q."/>
            <person name="Liu Y."/>
        </authorList>
    </citation>
    <scope>NUCLEOTIDE SEQUENCE</scope>
    <source>
        <strain evidence="3">L72</strain>
    </source>
</reference>
<dbReference type="RefSeq" id="WP_161141979.1">
    <property type="nucleotide sequence ID" value="NZ_SPKJ01000086.1"/>
</dbReference>
<dbReference type="InterPro" id="IPR011051">
    <property type="entry name" value="RmlC_Cupin_sf"/>
</dbReference>
<dbReference type="InterPro" id="IPR013096">
    <property type="entry name" value="Cupin_2"/>
</dbReference>
<name>A0A964T868_9HYPH</name>
<evidence type="ECO:0000256" key="1">
    <source>
        <dbReference type="ARBA" id="ARBA00022723"/>
    </source>
</evidence>
<evidence type="ECO:0000313" key="4">
    <source>
        <dbReference type="Proteomes" id="UP000773614"/>
    </source>
</evidence>
<evidence type="ECO:0000259" key="2">
    <source>
        <dbReference type="Pfam" id="PF07883"/>
    </source>
</evidence>
<dbReference type="InterPro" id="IPR051610">
    <property type="entry name" value="GPI/OXD"/>
</dbReference>
<feature type="domain" description="Cupin type-2" evidence="2">
    <location>
        <begin position="44"/>
        <end position="110"/>
    </location>
</feature>
<dbReference type="SUPFAM" id="SSF51182">
    <property type="entry name" value="RmlC-like cupins"/>
    <property type="match status" value="1"/>
</dbReference>
<dbReference type="PANTHER" id="PTHR35848">
    <property type="entry name" value="OXALATE-BINDING PROTEIN"/>
    <property type="match status" value="1"/>
</dbReference>
<proteinExistence type="predicted"/>
<comment type="caution">
    <text evidence="3">The sequence shown here is derived from an EMBL/GenBank/DDBJ whole genome shotgun (WGS) entry which is preliminary data.</text>
</comment>
<accession>A0A964T868</accession>
<dbReference type="EMBL" id="SPKJ01000086">
    <property type="protein sequence ID" value="MYZ49637.1"/>
    <property type="molecule type" value="Genomic_DNA"/>
</dbReference>
<evidence type="ECO:0000313" key="3">
    <source>
        <dbReference type="EMBL" id="MYZ49637.1"/>
    </source>
</evidence>
<dbReference type="Pfam" id="PF07883">
    <property type="entry name" value="Cupin_2"/>
    <property type="match status" value="1"/>
</dbReference>
<keyword evidence="4" id="KW-1185">Reference proteome</keyword>
<dbReference type="PANTHER" id="PTHR35848:SF6">
    <property type="entry name" value="CUPIN TYPE-2 DOMAIN-CONTAINING PROTEIN"/>
    <property type="match status" value="1"/>
</dbReference>
<sequence length="132" mass="13944">MARVVTSSEARRLGLPGRTALEFVSAEFGSAAITMRVVEIPVPQPGVTDRGPHVHHGFEECIYVLSGEGTTLAASGAHKLRAGDVILIPPGESHMTRNTGAAPLVLLCFFPVSDIRPGTEDQPMSTIEKAIA</sequence>
<dbReference type="InterPro" id="IPR014710">
    <property type="entry name" value="RmlC-like_jellyroll"/>
</dbReference>
<dbReference type="OrthoDB" id="9798709at2"/>
<dbReference type="Proteomes" id="UP000773614">
    <property type="component" value="Unassembled WGS sequence"/>
</dbReference>
<protein>
    <submittedName>
        <fullName evidence="3">Cupin domain-containing protein</fullName>
    </submittedName>
</protein>
<dbReference type="AlphaFoldDB" id="A0A964T868"/>
<keyword evidence="1" id="KW-0479">Metal-binding</keyword>
<organism evidence="3 4">
    <name type="scientific">Propylenella binzhouense</name>
    <dbReference type="NCBI Taxonomy" id="2555902"/>
    <lineage>
        <taxon>Bacteria</taxon>
        <taxon>Pseudomonadati</taxon>
        <taxon>Pseudomonadota</taxon>
        <taxon>Alphaproteobacteria</taxon>
        <taxon>Hyphomicrobiales</taxon>
        <taxon>Propylenellaceae</taxon>
        <taxon>Propylenella</taxon>
    </lineage>
</organism>